<dbReference type="Gene3D" id="3.40.710.10">
    <property type="entry name" value="DD-peptidase/beta-lactamase superfamily"/>
    <property type="match status" value="2"/>
</dbReference>
<dbReference type="InterPro" id="IPR012338">
    <property type="entry name" value="Beta-lactam/transpept-like"/>
</dbReference>
<dbReference type="GO" id="GO:0008270">
    <property type="term" value="F:zinc ion binding"/>
    <property type="evidence" value="ECO:0007669"/>
    <property type="project" value="UniProtKB-UniRule"/>
</dbReference>
<keyword evidence="8" id="KW-0961">Cell wall biogenesis/degradation</keyword>
<proteinExistence type="inferred from homology"/>
<evidence type="ECO:0000256" key="5">
    <source>
        <dbReference type="ARBA" id="ARBA00022833"/>
    </source>
</evidence>
<keyword evidence="4 10" id="KW-0378">Hydrolase</keyword>
<dbReference type="GO" id="GO:0006508">
    <property type="term" value="P:proteolysis"/>
    <property type="evidence" value="ECO:0007669"/>
    <property type="project" value="UniProtKB-KW"/>
</dbReference>
<feature type="binding site" evidence="10">
    <location>
        <position position="1111"/>
    </location>
    <ligand>
        <name>Zn(2+)</name>
        <dbReference type="ChEBI" id="CHEBI:29105"/>
        <note>catalytic</note>
    </ligand>
</feature>
<evidence type="ECO:0000313" key="13">
    <source>
        <dbReference type="EMBL" id="APZ95575.1"/>
    </source>
</evidence>
<reference evidence="13 14" key="1">
    <citation type="journal article" date="2016" name="Front. Microbiol.">
        <title>Fuerstia marisgermanicae gen. nov., sp. nov., an Unusual Member of the Phylum Planctomycetes from the German Wadden Sea.</title>
        <authorList>
            <person name="Kohn T."/>
            <person name="Heuer A."/>
            <person name="Jogler M."/>
            <person name="Vollmers J."/>
            <person name="Boedeker C."/>
            <person name="Bunk B."/>
            <person name="Rast P."/>
            <person name="Borchert D."/>
            <person name="Glockner I."/>
            <person name="Freese H.M."/>
            <person name="Klenk H.P."/>
            <person name="Overmann J."/>
            <person name="Kaster A.K."/>
            <person name="Rohde M."/>
            <person name="Wiegand S."/>
            <person name="Jogler C."/>
        </authorList>
    </citation>
    <scope>NUCLEOTIDE SEQUENCE [LARGE SCALE GENOMIC DNA]</scope>
    <source>
        <strain evidence="13 14">NH11</strain>
    </source>
</reference>
<gene>
    <name evidence="13" type="primary">ddpX</name>
    <name evidence="13" type="ORF">Fuma_05234</name>
</gene>
<feature type="chain" id="PRO_5012953052" description="D-alanyl-D-alanine dipeptidase" evidence="11">
    <location>
        <begin position="23"/>
        <end position="1132"/>
    </location>
</feature>
<dbReference type="EC" id="3.4.13.22" evidence="10"/>
<comment type="similarity">
    <text evidence="10">Belongs to the peptidase M15D family.</text>
</comment>
<evidence type="ECO:0000256" key="2">
    <source>
        <dbReference type="ARBA" id="ARBA00022670"/>
    </source>
</evidence>
<evidence type="ECO:0000256" key="1">
    <source>
        <dbReference type="ARBA" id="ARBA00001362"/>
    </source>
</evidence>
<dbReference type="Pfam" id="PF00144">
    <property type="entry name" value="Beta-lactamase"/>
    <property type="match status" value="2"/>
</dbReference>
<evidence type="ECO:0000256" key="11">
    <source>
        <dbReference type="SAM" id="SignalP"/>
    </source>
</evidence>
<dbReference type="HAMAP" id="MF_01924">
    <property type="entry name" value="A_A_dipeptidase"/>
    <property type="match status" value="1"/>
</dbReference>
<dbReference type="PANTHER" id="PTHR22935">
    <property type="entry name" value="PENICILLIN-BINDING PROTEIN"/>
    <property type="match status" value="1"/>
</dbReference>
<evidence type="ECO:0000256" key="8">
    <source>
        <dbReference type="ARBA" id="ARBA00023316"/>
    </source>
</evidence>
<keyword evidence="7 10" id="KW-0482">Metalloprotease</keyword>
<keyword evidence="5 10" id="KW-0862">Zinc</keyword>
<dbReference type="SUPFAM" id="SSF56601">
    <property type="entry name" value="beta-lactamase/transpeptidase-like"/>
    <property type="match status" value="2"/>
</dbReference>
<dbReference type="Proteomes" id="UP000187735">
    <property type="component" value="Chromosome"/>
</dbReference>
<dbReference type="GO" id="GO:0071555">
    <property type="term" value="P:cell wall organization"/>
    <property type="evidence" value="ECO:0007669"/>
    <property type="project" value="UniProtKB-KW"/>
</dbReference>
<evidence type="ECO:0000256" key="6">
    <source>
        <dbReference type="ARBA" id="ARBA00022997"/>
    </source>
</evidence>
<feature type="domain" description="Beta-lactamase-related" evidence="12">
    <location>
        <begin position="388"/>
        <end position="715"/>
    </location>
</feature>
<dbReference type="InterPro" id="IPR051478">
    <property type="entry name" value="Beta-lactamase-like_AB/R"/>
</dbReference>
<keyword evidence="11" id="KW-0732">Signal</keyword>
<evidence type="ECO:0000259" key="12">
    <source>
        <dbReference type="Pfam" id="PF00144"/>
    </source>
</evidence>
<dbReference type="Gene3D" id="3.30.1380.10">
    <property type="match status" value="1"/>
</dbReference>
<comment type="cofactor">
    <cofactor evidence="10">
        <name>Zn(2+)</name>
        <dbReference type="ChEBI" id="CHEBI:29105"/>
    </cofactor>
    <text evidence="10">Binds 1 zinc ion per subunit.</text>
</comment>
<dbReference type="GO" id="GO:0008237">
    <property type="term" value="F:metallopeptidase activity"/>
    <property type="evidence" value="ECO:0007669"/>
    <property type="project" value="UniProtKB-KW"/>
</dbReference>
<keyword evidence="6 10" id="KW-0224">Dipeptidase</keyword>
<evidence type="ECO:0000256" key="4">
    <source>
        <dbReference type="ARBA" id="ARBA00022801"/>
    </source>
</evidence>
<keyword evidence="3 10" id="KW-0479">Metal-binding</keyword>
<dbReference type="OrthoDB" id="9801430at2"/>
<evidence type="ECO:0000256" key="3">
    <source>
        <dbReference type="ARBA" id="ARBA00022723"/>
    </source>
</evidence>
<dbReference type="STRING" id="1891926.Fuma_05234"/>
<evidence type="ECO:0000256" key="10">
    <source>
        <dbReference type="HAMAP-Rule" id="MF_01924"/>
    </source>
</evidence>
<dbReference type="InterPro" id="IPR001466">
    <property type="entry name" value="Beta-lactam-related"/>
</dbReference>
<accession>A0A1P8WNG2</accession>
<comment type="catalytic activity">
    <reaction evidence="1 10">
        <text>D-alanyl-D-alanine + H2O = 2 D-alanine</text>
        <dbReference type="Rhea" id="RHEA:20661"/>
        <dbReference type="ChEBI" id="CHEBI:15377"/>
        <dbReference type="ChEBI" id="CHEBI:57416"/>
        <dbReference type="ChEBI" id="CHEBI:57822"/>
        <dbReference type="EC" id="3.4.13.22"/>
    </reaction>
</comment>
<name>A0A1P8WNG2_9PLAN</name>
<comment type="similarity">
    <text evidence="9">Belongs to the beta-lactamase family.</text>
</comment>
<dbReference type="CDD" id="cd14840">
    <property type="entry name" value="D-Ala-D-Ala_dipeptidase_Aad"/>
    <property type="match status" value="1"/>
</dbReference>
<feature type="binding site" evidence="10">
    <location>
        <position position="1050"/>
    </location>
    <ligand>
        <name>Zn(2+)</name>
        <dbReference type="ChEBI" id="CHEBI:29105"/>
        <note>catalytic</note>
    </ligand>
</feature>
<feature type="site" description="Transition state stabilizer" evidence="10">
    <location>
        <position position="1014"/>
    </location>
</feature>
<organism evidence="13 14">
    <name type="scientific">Fuerstiella marisgermanici</name>
    <dbReference type="NCBI Taxonomy" id="1891926"/>
    <lineage>
        <taxon>Bacteria</taxon>
        <taxon>Pseudomonadati</taxon>
        <taxon>Planctomycetota</taxon>
        <taxon>Planctomycetia</taxon>
        <taxon>Planctomycetales</taxon>
        <taxon>Planctomycetaceae</taxon>
        <taxon>Fuerstiella</taxon>
    </lineage>
</organism>
<dbReference type="RefSeq" id="WP_158521141.1">
    <property type="nucleotide sequence ID" value="NZ_CP017641.1"/>
</dbReference>
<dbReference type="PANTHER" id="PTHR22935:SF95">
    <property type="entry name" value="BETA-LACTAMASE-LIKE 1-RELATED"/>
    <property type="match status" value="1"/>
</dbReference>
<feature type="active site" description="Proton donor/acceptor" evidence="10">
    <location>
        <position position="1108"/>
    </location>
</feature>
<evidence type="ECO:0000256" key="9">
    <source>
        <dbReference type="ARBA" id="ARBA00038473"/>
    </source>
</evidence>
<dbReference type="SUPFAM" id="SSF55166">
    <property type="entry name" value="Hedgehog/DD-peptidase"/>
    <property type="match status" value="1"/>
</dbReference>
<feature type="signal peptide" evidence="11">
    <location>
        <begin position="1"/>
        <end position="22"/>
    </location>
</feature>
<sequence precursor="true">MNCGNILRLLLFVCPATSIVHAGDLPRPVIEQIEDRVSEAISNRGIPGLSLAIGHDNQVCYSKGFGLADVEHDVRASTDTRYRTASIAKSMTAVVVLSLAADGKIDLDAEVQTYCPEFPEKKWPVNVQQLLGHLAGVRHYMNARETKSTQHFYNLKSALRTFRDDPLKHQPGSKYQYTTFGYNLLGSVAEGAADADFVDLLQQRVFAPAGMEQTVVDDQAVIVPHRARGYIRHSADALKKLPRGHNLVAGELYNAALHDTSMKIPGGGLLSTPSDLVRFANAVNTGKLLPEDRVNQMWTSQKTSDNNETGYGLGWRIGQRSGRKVVWHTGGQAGTSTVLLLVPETGTSVALMCNLQNTRLLELASTIVDVIQPPKEVDYSDAIEKLKQAVKIEVEQKQLPAFSISLVDNDRMVWADGSGFQDAKQSRPATSDTVYRVGSVSKLFTDIAVMQLVENDKLDLDAPIQKYLPDFAPKNPFNIPITLRQLMSHRSGLVRESPVGHYFGPDEPTLAATVASLNDTTLVYKPETKTKYSNAAIAVVGAVLEAQFETSHPEWVHQKILAPLGMDGSSFVVSPGVRKNLATGWMRTYDGRRFEAPGFLLGTGPAGNMYSSVTDLSKFLMCLFDKGATSGGRIMSAETFRLMTTPINDANGKPQGFGIGFHIDELDGHTKIGHGGAVYGFSSQLEALPERKLGVAAVSSLDGSNGVVGRLADYALRLMLATQDGKSLPTYRTTGPVPLERAKELVGTYKEVDGDRFTRIGELDGEVFMQRGTYRYNLRAAADDGTILADDSVGFGTEVRLQDANHLLVGDTAFQRLPDSPPAEVPAKWRGLVGEYGWDHNTLYILEDHGQLYALIEWFYYYPLKEVSENEFLFPDYGLYHGEGLKFTRDTDGNAVEVVAAEVKFVRREVGTKDGETFKIEPVKPIDDLRAAALAASPPPEPGNYQDANLVDLTTLDPTIKLDIRYASTNNFTGAVFYKQPRAFMQRPAAEAVVRANKRLKQRGLGLLIHDAYRPWHVTKMFWDATPDELKDFVANPANGSRHNRGCAVDLTLYDLDTGKPIQMVAGYDEFSPRSFPLYPGGTASQRWYRELLRRTMEAEDFTVYEFEWWHFDYKDWKKYRIGNVTFEEIAD</sequence>
<dbReference type="KEGG" id="fmr:Fuma_05234"/>
<dbReference type="Pfam" id="PF01427">
    <property type="entry name" value="Peptidase_M15"/>
    <property type="match status" value="1"/>
</dbReference>
<keyword evidence="2 10" id="KW-0645">Protease</keyword>
<dbReference type="AlphaFoldDB" id="A0A1P8WNG2"/>
<feature type="domain" description="Beta-lactamase-related" evidence="12">
    <location>
        <begin position="35"/>
        <end position="358"/>
    </location>
</feature>
<evidence type="ECO:0000256" key="7">
    <source>
        <dbReference type="ARBA" id="ARBA00023049"/>
    </source>
</evidence>
<keyword evidence="14" id="KW-1185">Reference proteome</keyword>
<dbReference type="InterPro" id="IPR009045">
    <property type="entry name" value="Zn_M74/Hedgehog-like"/>
</dbReference>
<dbReference type="InterPro" id="IPR000755">
    <property type="entry name" value="A_A_dipeptidase"/>
</dbReference>
<protein>
    <recommendedName>
        <fullName evidence="10">D-alanyl-D-alanine dipeptidase</fullName>
        <shortName evidence="10">D-Ala-D-Ala dipeptidase</shortName>
        <ecNumber evidence="10">3.4.13.22</ecNumber>
    </recommendedName>
</protein>
<dbReference type="GO" id="GO:0160237">
    <property type="term" value="F:D-Ala-D-Ala dipeptidase activity"/>
    <property type="evidence" value="ECO:0007669"/>
    <property type="project" value="UniProtKB-EC"/>
</dbReference>
<feature type="binding site" evidence="10">
    <location>
        <position position="1043"/>
    </location>
    <ligand>
        <name>Zn(2+)</name>
        <dbReference type="ChEBI" id="CHEBI:29105"/>
        <note>catalytic</note>
    </ligand>
</feature>
<comment type="function">
    <text evidence="10">Catalyzes hydrolysis of the D-alanyl-D-alanine dipeptide.</text>
</comment>
<dbReference type="EMBL" id="CP017641">
    <property type="protein sequence ID" value="APZ95575.1"/>
    <property type="molecule type" value="Genomic_DNA"/>
</dbReference>
<evidence type="ECO:0000313" key="14">
    <source>
        <dbReference type="Proteomes" id="UP000187735"/>
    </source>
</evidence>